<dbReference type="Proteomes" id="UP000030742">
    <property type="component" value="Unassembled WGS sequence"/>
</dbReference>
<name>N6SZC3_DENPD</name>
<reference evidence="8 9" key="1">
    <citation type="journal article" date="2013" name="Genome Biol.">
        <title>Draft genome of the mountain pine beetle, Dendroctonus ponderosae Hopkins, a major forest pest.</title>
        <authorList>
            <person name="Keeling C.I."/>
            <person name="Yuen M.M."/>
            <person name="Liao N.Y."/>
            <person name="Docking T.R."/>
            <person name="Chan S.K."/>
            <person name="Taylor G.A."/>
            <person name="Palmquist D.L."/>
            <person name="Jackman S.D."/>
            <person name="Nguyen A."/>
            <person name="Li M."/>
            <person name="Henderson H."/>
            <person name="Janes J.K."/>
            <person name="Zhao Y."/>
            <person name="Pandoh P."/>
            <person name="Moore R."/>
            <person name="Sperling F.A."/>
            <person name="Huber D.P."/>
            <person name="Birol I."/>
            <person name="Jones S.J."/>
            <person name="Bohlmann J."/>
        </authorList>
    </citation>
    <scope>NUCLEOTIDE SEQUENCE</scope>
</reference>
<organism evidence="5">
    <name type="scientific">Dendroctonus ponderosae</name>
    <name type="common">Mountain pine beetle</name>
    <dbReference type="NCBI Taxonomy" id="77166"/>
    <lineage>
        <taxon>Eukaryota</taxon>
        <taxon>Metazoa</taxon>
        <taxon>Ecdysozoa</taxon>
        <taxon>Arthropoda</taxon>
        <taxon>Hexapoda</taxon>
        <taxon>Insecta</taxon>
        <taxon>Pterygota</taxon>
        <taxon>Neoptera</taxon>
        <taxon>Endopterygota</taxon>
        <taxon>Coleoptera</taxon>
        <taxon>Polyphaga</taxon>
        <taxon>Cucujiformia</taxon>
        <taxon>Curculionidae</taxon>
        <taxon>Scolytinae</taxon>
        <taxon>Dendroctonus</taxon>
    </lineage>
</organism>
<evidence type="ECO:0000313" key="8">
    <source>
        <dbReference type="Proteomes" id="UP000019118"/>
    </source>
</evidence>
<dbReference type="AlphaFoldDB" id="N6SZC3"/>
<dbReference type="EMBL" id="KB631687">
    <property type="protein sequence ID" value="ERL85388.1"/>
    <property type="molecule type" value="Genomic_DNA"/>
</dbReference>
<evidence type="ECO:0000256" key="1">
    <source>
        <dbReference type="ARBA" id="ARBA00004371"/>
    </source>
</evidence>
<dbReference type="STRING" id="77166.N6SZC3"/>
<evidence type="ECO:0000256" key="3">
    <source>
        <dbReference type="ARBA" id="ARBA00023228"/>
    </source>
</evidence>
<evidence type="ECO:0000256" key="4">
    <source>
        <dbReference type="ARBA" id="ARBA00032690"/>
    </source>
</evidence>
<dbReference type="GO" id="GO:0071230">
    <property type="term" value="P:cellular response to amino acid stimulus"/>
    <property type="evidence" value="ECO:0007669"/>
    <property type="project" value="InterPro"/>
</dbReference>
<evidence type="ECO:0000256" key="2">
    <source>
        <dbReference type="ARBA" id="ARBA00010627"/>
    </source>
</evidence>
<dbReference type="GO" id="GO:0071986">
    <property type="term" value="C:Ragulator complex"/>
    <property type="evidence" value="ECO:0007669"/>
    <property type="project" value="InterPro"/>
</dbReference>
<dbReference type="InterPro" id="IPR034601">
    <property type="entry name" value="LAMTOR4"/>
</dbReference>
<accession>N6SZC3</accession>
<keyword evidence="8" id="KW-1185">Reference proteome</keyword>
<keyword evidence="3" id="KW-0458">Lysosome</keyword>
<evidence type="ECO:0000313" key="5">
    <source>
        <dbReference type="EMBL" id="ENN73109.1"/>
    </source>
</evidence>
<dbReference type="PANTHER" id="PTHR33967:SF1">
    <property type="entry name" value="RAGULATOR COMPLEX PROTEIN LAMTOR4"/>
    <property type="match status" value="1"/>
</dbReference>
<dbReference type="GO" id="GO:0005085">
    <property type="term" value="F:guanyl-nucleotide exchange factor activity"/>
    <property type="evidence" value="ECO:0007669"/>
    <property type="project" value="TreeGrafter"/>
</dbReference>
<sequence length="90" mass="10004">MDRPNIPGQIGYLTLNSEGAVLCSGGDLENDEKTAVVLQSLIGLAHSRLDHKAFDQDFKRLSVVFDDHAYVVCLSNRKVHIVKRQLRAAE</sequence>
<dbReference type="EMBL" id="KB741180">
    <property type="protein sequence ID" value="ENN73109.1"/>
    <property type="molecule type" value="Genomic_DNA"/>
</dbReference>
<reference evidence="7" key="2">
    <citation type="submission" date="2024-08" db="UniProtKB">
        <authorList>
            <consortium name="EnsemblMetazoa"/>
        </authorList>
    </citation>
    <scope>IDENTIFICATION</scope>
</reference>
<dbReference type="PANTHER" id="PTHR33967">
    <property type="entry name" value="RAGULATOR COMPLEX PROTEIN LAMTOR4"/>
    <property type="match status" value="1"/>
</dbReference>
<dbReference type="Proteomes" id="UP000019118">
    <property type="component" value="Unassembled WGS sequence"/>
</dbReference>
<dbReference type="OrthoDB" id="275011at2759"/>
<dbReference type="OMA" id="DESFMPN"/>
<evidence type="ECO:0000313" key="7">
    <source>
        <dbReference type="EnsemblMetazoa" id="XP_019767008.1"/>
    </source>
</evidence>
<feature type="non-terminal residue" evidence="5">
    <location>
        <position position="1"/>
    </location>
</feature>
<proteinExistence type="inferred from homology"/>
<dbReference type="EnsemblMetazoa" id="XM_019911449.1">
    <property type="protein sequence ID" value="XP_019767008.1"/>
    <property type="gene ID" value="LOC109542288"/>
</dbReference>
<dbReference type="HOGENOM" id="CLU_137556_2_0_1"/>
<dbReference type="GO" id="GO:0005764">
    <property type="term" value="C:lysosome"/>
    <property type="evidence" value="ECO:0007669"/>
    <property type="project" value="UniProtKB-SubCell"/>
</dbReference>
<dbReference type="SUPFAM" id="SSF103196">
    <property type="entry name" value="Roadblock/LC7 domain"/>
    <property type="match status" value="1"/>
</dbReference>
<comment type="subcellular location">
    <subcellularLocation>
        <location evidence="1">Lysosome</location>
    </subcellularLocation>
</comment>
<dbReference type="KEGG" id="dpa:109542288"/>
<protein>
    <recommendedName>
        <fullName evidence="4">Late endosomal/lysosomal adaptor and MAPK and MTOR activator 4</fullName>
    </recommendedName>
</protein>
<gene>
    <name evidence="7" type="primary">109542288</name>
    <name evidence="6" type="ORF">D910_02808</name>
    <name evidence="5" type="ORF">YQE_10250</name>
</gene>
<evidence type="ECO:0000313" key="6">
    <source>
        <dbReference type="EMBL" id="ERL85388.1"/>
    </source>
</evidence>
<comment type="similarity">
    <text evidence="2">Belongs to the LAMTOR4 family.</text>
</comment>
<evidence type="ECO:0000313" key="9">
    <source>
        <dbReference type="Proteomes" id="UP000030742"/>
    </source>
</evidence>
<dbReference type="GO" id="GO:0032008">
    <property type="term" value="P:positive regulation of TOR signaling"/>
    <property type="evidence" value="ECO:0007669"/>
    <property type="project" value="InterPro"/>
</dbReference>